<feature type="binding site" evidence="6">
    <location>
        <position position="176"/>
    </location>
    <ligand>
        <name>S-adenosyl-L-methionine</name>
        <dbReference type="ChEBI" id="CHEBI:59789"/>
    </ligand>
</feature>
<keyword evidence="9" id="KW-1185">Reference proteome</keyword>
<keyword evidence="3 5" id="KW-0949">S-adenosyl-L-methionine</keyword>
<name>A0A521BET6_9BACT</name>
<dbReference type="GO" id="GO:0031515">
    <property type="term" value="C:tRNA (m1A) methyltransferase complex"/>
    <property type="evidence" value="ECO:0007669"/>
    <property type="project" value="UniProtKB-UniRule"/>
</dbReference>
<evidence type="ECO:0000256" key="3">
    <source>
        <dbReference type="ARBA" id="ARBA00022691"/>
    </source>
</evidence>
<feature type="binding site" evidence="6">
    <location>
        <position position="131"/>
    </location>
    <ligand>
        <name>S-adenosyl-L-methionine</name>
        <dbReference type="ChEBI" id="CHEBI:59789"/>
    </ligand>
</feature>
<dbReference type="Gene3D" id="3.40.50.150">
    <property type="entry name" value="Vaccinia Virus protein VP39"/>
    <property type="match status" value="1"/>
</dbReference>
<reference evidence="8 9" key="1">
    <citation type="submission" date="2017-05" db="EMBL/GenBank/DDBJ databases">
        <authorList>
            <person name="Varghese N."/>
            <person name="Submissions S."/>
        </authorList>
    </citation>
    <scope>NUCLEOTIDE SEQUENCE [LARGE SCALE GENOMIC DNA]</scope>
    <source>
        <strain evidence="8 9">DSM 16304</strain>
    </source>
</reference>
<evidence type="ECO:0000256" key="4">
    <source>
        <dbReference type="ARBA" id="ARBA00022694"/>
    </source>
</evidence>
<keyword evidence="1 5" id="KW-0489">Methyltransferase</keyword>
<evidence type="ECO:0000256" key="2">
    <source>
        <dbReference type="ARBA" id="ARBA00022679"/>
    </source>
</evidence>
<dbReference type="PANTHER" id="PTHR12133:SF1">
    <property type="entry name" value="TRNA (ADENINE(58)-N(1))-METHYLTRANSFERASE, MITOCHONDRIAL"/>
    <property type="match status" value="1"/>
</dbReference>
<evidence type="ECO:0000313" key="9">
    <source>
        <dbReference type="Proteomes" id="UP000317315"/>
    </source>
</evidence>
<dbReference type="GO" id="GO:0160107">
    <property type="term" value="F:tRNA (adenine(58)-N1)-methyltransferase activity"/>
    <property type="evidence" value="ECO:0007669"/>
    <property type="project" value="UniProtKB-EC"/>
</dbReference>
<dbReference type="EMBL" id="FXTM01000005">
    <property type="protein sequence ID" value="SMO45618.1"/>
    <property type="molecule type" value="Genomic_DNA"/>
</dbReference>
<gene>
    <name evidence="8" type="ORF">SAMN06269117_10526</name>
</gene>
<dbReference type="PIRSF" id="PIRSF017269">
    <property type="entry name" value="GCD14"/>
    <property type="match status" value="1"/>
</dbReference>
<comment type="subunit">
    <text evidence="5">Homotetramer composed of a dimer of dimers.</text>
</comment>
<dbReference type="SUPFAM" id="SSF53335">
    <property type="entry name" value="S-adenosyl-L-methionine-dependent methyltransferases"/>
    <property type="match status" value="1"/>
</dbReference>
<keyword evidence="4 5" id="KW-0819">tRNA processing</keyword>
<dbReference type="AlphaFoldDB" id="A0A521BET6"/>
<dbReference type="RefSeq" id="WP_142934371.1">
    <property type="nucleotide sequence ID" value="NZ_FXTM01000005.1"/>
</dbReference>
<dbReference type="InterPro" id="IPR049470">
    <property type="entry name" value="TRM61_C"/>
</dbReference>
<dbReference type="PROSITE" id="PS51620">
    <property type="entry name" value="SAM_TRM61"/>
    <property type="match status" value="1"/>
</dbReference>
<protein>
    <recommendedName>
        <fullName evidence="5">tRNA (adenine(58)-N(1))-methyltransferase TrmI</fullName>
        <ecNumber evidence="5">2.1.1.220</ecNumber>
    </recommendedName>
</protein>
<evidence type="ECO:0000256" key="5">
    <source>
        <dbReference type="PIRNR" id="PIRNR017269"/>
    </source>
</evidence>
<dbReference type="PANTHER" id="PTHR12133">
    <property type="entry name" value="TRNA (ADENINE(58)-N(1))-METHYLTRANSFERASE"/>
    <property type="match status" value="1"/>
</dbReference>
<evidence type="ECO:0000259" key="7">
    <source>
        <dbReference type="Pfam" id="PF08704"/>
    </source>
</evidence>
<feature type="binding site" evidence="6">
    <location>
        <position position="159"/>
    </location>
    <ligand>
        <name>S-adenosyl-L-methionine</name>
        <dbReference type="ChEBI" id="CHEBI:59789"/>
    </ligand>
</feature>
<dbReference type="CDD" id="cd02440">
    <property type="entry name" value="AdoMet_MTases"/>
    <property type="match status" value="1"/>
</dbReference>
<dbReference type="EC" id="2.1.1.220" evidence="5"/>
<comment type="catalytic activity">
    <reaction evidence="5">
        <text>adenosine(58) in tRNA + S-adenosyl-L-methionine = N(1)-methyladenosine(58) in tRNA + S-adenosyl-L-homocysteine + H(+)</text>
        <dbReference type="Rhea" id="RHEA:43152"/>
        <dbReference type="Rhea" id="RHEA-COMP:10365"/>
        <dbReference type="Rhea" id="RHEA-COMP:10366"/>
        <dbReference type="ChEBI" id="CHEBI:15378"/>
        <dbReference type="ChEBI" id="CHEBI:57856"/>
        <dbReference type="ChEBI" id="CHEBI:59789"/>
        <dbReference type="ChEBI" id="CHEBI:74411"/>
        <dbReference type="ChEBI" id="CHEBI:74491"/>
        <dbReference type="EC" id="2.1.1.220"/>
    </reaction>
</comment>
<dbReference type="Proteomes" id="UP000317315">
    <property type="component" value="Unassembled WGS sequence"/>
</dbReference>
<comment type="similarity">
    <text evidence="5">Belongs to the class I-like SAM-binding methyltransferase superfamily. TRM61 family.</text>
</comment>
<proteinExistence type="inferred from homology"/>
<evidence type="ECO:0000256" key="6">
    <source>
        <dbReference type="PIRSR" id="PIRSR017269-1"/>
    </source>
</evidence>
<dbReference type="Pfam" id="PF08704">
    <property type="entry name" value="GCD14"/>
    <property type="match status" value="1"/>
</dbReference>
<feature type="domain" description="tRNA (adenine(58)-N(1))-methyltransferase catalytic subunit TRM61 C-terminal" evidence="7">
    <location>
        <begin position="58"/>
        <end position="234"/>
    </location>
</feature>
<evidence type="ECO:0000313" key="8">
    <source>
        <dbReference type="EMBL" id="SMO45618.1"/>
    </source>
</evidence>
<accession>A0A521BET6</accession>
<evidence type="ECO:0000256" key="1">
    <source>
        <dbReference type="ARBA" id="ARBA00022603"/>
    </source>
</evidence>
<keyword evidence="2 5" id="KW-0808">Transferase</keyword>
<sequence>MERVKENDTVILFDPEKKKKYFLNLSLAKGKFNTDRGEVKLSEIVGKPYGSKIETHKGFSYVILPVSIYEFIMNKLNRLTQIVYPKDAGYILLRLNVKPGDTVVESGIGSGALTSVFAQAVGENGKVISYERREEFIKNALSNLRKLNLESRVEVKYRDISEGFDEVESADALFLDVREPWLYVDKAYRALKTGHFLGILVPTVNQVIETLKELKKHPFMDVEVSEILLRKYKRVPERLRPEDRMPAHTAYLIFARKLPEDVRIEWEE</sequence>
<dbReference type="OrthoDB" id="9781391at2"/>
<feature type="binding site" evidence="6">
    <location>
        <begin position="110"/>
        <end position="113"/>
    </location>
    <ligand>
        <name>S-adenosyl-L-methionine</name>
        <dbReference type="ChEBI" id="CHEBI:59789"/>
    </ligand>
</feature>
<comment type="function">
    <text evidence="5">Catalyzes the S-adenosyl-L-methionine-dependent formation of N(1)-methyladenine at position 58 (m1A58) in tRNA.</text>
</comment>
<organism evidence="8 9">
    <name type="scientific">Balnearium lithotrophicum</name>
    <dbReference type="NCBI Taxonomy" id="223788"/>
    <lineage>
        <taxon>Bacteria</taxon>
        <taxon>Pseudomonadati</taxon>
        <taxon>Aquificota</taxon>
        <taxon>Aquificia</taxon>
        <taxon>Desulfurobacteriales</taxon>
        <taxon>Desulfurobacteriaceae</taxon>
        <taxon>Balnearium</taxon>
    </lineage>
</organism>
<dbReference type="InterPro" id="IPR029063">
    <property type="entry name" value="SAM-dependent_MTases_sf"/>
</dbReference>
<dbReference type="InterPro" id="IPR014816">
    <property type="entry name" value="tRNA_MeTrfase_Gcd14"/>
</dbReference>
<dbReference type="GO" id="GO:0030488">
    <property type="term" value="P:tRNA methylation"/>
    <property type="evidence" value="ECO:0007669"/>
    <property type="project" value="InterPro"/>
</dbReference>
<dbReference type="Gene3D" id="3.10.330.20">
    <property type="match status" value="1"/>
</dbReference>